<dbReference type="GO" id="GO:0005975">
    <property type="term" value="P:carbohydrate metabolic process"/>
    <property type="evidence" value="ECO:0007669"/>
    <property type="project" value="InterPro"/>
</dbReference>
<dbReference type="Gene3D" id="3.20.20.80">
    <property type="entry name" value="Glycosidases"/>
    <property type="match status" value="1"/>
</dbReference>
<dbReference type="InterPro" id="IPR029018">
    <property type="entry name" value="Hex-like_dom2"/>
</dbReference>
<evidence type="ECO:0000259" key="4">
    <source>
        <dbReference type="Pfam" id="PF00728"/>
    </source>
</evidence>
<sequence length="634" mass="71494">MEQPVHRTLQGPGTLAMKTTLIPEPQYAESLGDRAAEALAAWPVVLRLPAPDERLAKQAASLFDRVKLELPGTAEDGNGDGEAEADADGVYALILDGLELRPLTAERVAGRCDGYVLEVDADRLELYALSASGLFYGMKTLQMLLRGGGGSVPALSIADWADLPLRADYLDLRTVYPTYEHILAYVAEMADYKINTLVVEYEDKLPLRKHAFLRHPEYAFTDEQHIRFLEVAHNNFIQIIPKQQSFGHLEYILKYPAYIRLRETPASVAELCPHRPGSFEMMAGILEEVADLHPHSDYLHMGCDEVWSLGTCEDCRRSGMTREASFIQFVNRLAAKVSSLGKKPMIWHDMLMHATEEELNRLDRRLTVVVWIYGGHRMKRDAREMIRKLRRCGIAVLGASAVRCWDDNGDQNYPVIANRVRNIVDWTELAKTEQLPGIVNTNWGAPFSLGSPYGLFETSRYPAFLAAELNWNSRADIDTYLFRFLAQYHGLDPSGESRAGIEGYAVTDYYALIPELHPALRSNLPTAELIAAMVQFELPAQRKFPLHTFLFRGRLYPDSEEVITCLRDKYQAGYEALAAARVRMQAIVSQLLPPSMTELYVYSRYYRFAVYEEKLLEMAPGPAYSEAKEGIPDA</sequence>
<evidence type="ECO:0000256" key="1">
    <source>
        <dbReference type="ARBA" id="ARBA00006285"/>
    </source>
</evidence>
<evidence type="ECO:0000313" key="6">
    <source>
        <dbReference type="EMBL" id="THF84470.1"/>
    </source>
</evidence>
<evidence type="ECO:0000256" key="2">
    <source>
        <dbReference type="ARBA" id="ARBA00022801"/>
    </source>
</evidence>
<comment type="similarity">
    <text evidence="1">Belongs to the glycosyl hydrolase 20 family.</text>
</comment>
<dbReference type="Pfam" id="PF02838">
    <property type="entry name" value="Glyco_hydro_20b"/>
    <property type="match status" value="1"/>
</dbReference>
<accession>A0A4S4C8V2</accession>
<dbReference type="InterPro" id="IPR015882">
    <property type="entry name" value="HEX_bac_N"/>
</dbReference>
<dbReference type="InterPro" id="IPR038901">
    <property type="entry name" value="HEXDC-like"/>
</dbReference>
<dbReference type="EMBL" id="SSOB01000001">
    <property type="protein sequence ID" value="THF84470.1"/>
    <property type="molecule type" value="Genomic_DNA"/>
</dbReference>
<evidence type="ECO:0000256" key="3">
    <source>
        <dbReference type="ARBA" id="ARBA00023295"/>
    </source>
</evidence>
<dbReference type="AlphaFoldDB" id="A0A4S4C8V2"/>
<reference evidence="6 7" key="1">
    <citation type="submission" date="2019-04" db="EMBL/GenBank/DDBJ databases">
        <title>Cohnella sp. nov. isolated from preserved vegetables.</title>
        <authorList>
            <person name="Lin S.-Y."/>
            <person name="Hung M.-H."/>
            <person name="Young C.-C."/>
        </authorList>
    </citation>
    <scope>NUCLEOTIDE SEQUENCE [LARGE SCALE GENOMIC DNA]</scope>
    <source>
        <strain evidence="6 7">CC-MHH1044</strain>
    </source>
</reference>
<dbReference type="RefSeq" id="WP_136367785.1">
    <property type="nucleotide sequence ID" value="NZ_SSOB01000001.1"/>
</dbReference>
<feature type="domain" description="Glycoside hydrolase family 20 catalytic" evidence="4">
    <location>
        <begin position="218"/>
        <end position="375"/>
    </location>
</feature>
<dbReference type="PANTHER" id="PTHR21040">
    <property type="entry name" value="BCDNA.GH04120"/>
    <property type="match status" value="1"/>
</dbReference>
<evidence type="ECO:0000259" key="5">
    <source>
        <dbReference type="Pfam" id="PF02838"/>
    </source>
</evidence>
<dbReference type="OrthoDB" id="9763537at2"/>
<keyword evidence="2" id="KW-0378">Hydrolase</keyword>
<dbReference type="Gene3D" id="3.30.379.10">
    <property type="entry name" value="Chitobiase/beta-hexosaminidase domain 2-like"/>
    <property type="match status" value="1"/>
</dbReference>
<dbReference type="SUPFAM" id="SSF51445">
    <property type="entry name" value="(Trans)glycosidases"/>
    <property type="match status" value="1"/>
</dbReference>
<protein>
    <submittedName>
        <fullName evidence="6">Uncharacterized protein</fullName>
    </submittedName>
</protein>
<gene>
    <name evidence="6" type="ORF">E6C55_00345</name>
</gene>
<name>A0A4S4C8V2_9BACL</name>
<keyword evidence="3" id="KW-0326">Glycosidase</keyword>
<dbReference type="PANTHER" id="PTHR21040:SF8">
    <property type="entry name" value="BCDNA.GH04120"/>
    <property type="match status" value="1"/>
</dbReference>
<feature type="domain" description="Beta-hexosaminidase bacterial type N-terminal" evidence="5">
    <location>
        <begin position="19"/>
        <end position="160"/>
    </location>
</feature>
<organism evidence="6 7">
    <name type="scientific">Cohnella fermenti</name>
    <dbReference type="NCBI Taxonomy" id="2565925"/>
    <lineage>
        <taxon>Bacteria</taxon>
        <taxon>Bacillati</taxon>
        <taxon>Bacillota</taxon>
        <taxon>Bacilli</taxon>
        <taxon>Bacillales</taxon>
        <taxon>Paenibacillaceae</taxon>
        <taxon>Cohnella</taxon>
    </lineage>
</organism>
<proteinExistence type="inferred from homology"/>
<comment type="caution">
    <text evidence="6">The sequence shown here is derived from an EMBL/GenBank/DDBJ whole genome shotgun (WGS) entry which is preliminary data.</text>
</comment>
<keyword evidence="7" id="KW-1185">Reference proteome</keyword>
<dbReference type="Pfam" id="PF00728">
    <property type="entry name" value="Glyco_hydro_20"/>
    <property type="match status" value="1"/>
</dbReference>
<evidence type="ECO:0000313" key="7">
    <source>
        <dbReference type="Proteomes" id="UP000310636"/>
    </source>
</evidence>
<dbReference type="GO" id="GO:0004563">
    <property type="term" value="F:beta-N-acetylhexosaminidase activity"/>
    <property type="evidence" value="ECO:0007669"/>
    <property type="project" value="UniProtKB-ARBA"/>
</dbReference>
<dbReference type="InterPro" id="IPR017853">
    <property type="entry name" value="GH"/>
</dbReference>
<dbReference type="InterPro" id="IPR015883">
    <property type="entry name" value="Glyco_hydro_20_cat"/>
</dbReference>
<dbReference type="Proteomes" id="UP000310636">
    <property type="component" value="Unassembled WGS sequence"/>
</dbReference>
<dbReference type="SUPFAM" id="SSF55545">
    <property type="entry name" value="beta-N-acetylhexosaminidase-like domain"/>
    <property type="match status" value="1"/>
</dbReference>